<keyword evidence="2 3" id="KW-0808">Transferase</keyword>
<dbReference type="Gene3D" id="3.40.50.300">
    <property type="entry name" value="P-loop containing nucleotide triphosphate hydrolases"/>
    <property type="match status" value="1"/>
</dbReference>
<accession>A0A061E9C2</accession>
<dbReference type="GO" id="GO:0008146">
    <property type="term" value="F:sulfotransferase activity"/>
    <property type="evidence" value="ECO:0000318"/>
    <property type="project" value="GO_Central"/>
</dbReference>
<dbReference type="GO" id="GO:0051923">
    <property type="term" value="P:sulfation"/>
    <property type="evidence" value="ECO:0000318"/>
    <property type="project" value="GO_Central"/>
</dbReference>
<evidence type="ECO:0000256" key="3">
    <source>
        <dbReference type="RuleBase" id="RU361155"/>
    </source>
</evidence>
<dbReference type="EC" id="2.8.2.-" evidence="3"/>
<dbReference type="AlphaFoldDB" id="A0A061E9C2"/>
<protein>
    <recommendedName>
        <fullName evidence="3">Sulfotransferase</fullName>
        <ecNumber evidence="3">2.8.2.-</ecNumber>
    </recommendedName>
</protein>
<feature type="domain" description="Sulfotransferase" evidence="4">
    <location>
        <begin position="132"/>
        <end position="392"/>
    </location>
</feature>
<evidence type="ECO:0000313" key="6">
    <source>
        <dbReference type="Proteomes" id="UP000026915"/>
    </source>
</evidence>
<dbReference type="Proteomes" id="UP000026915">
    <property type="component" value="Chromosome 2"/>
</dbReference>
<evidence type="ECO:0000313" key="5">
    <source>
        <dbReference type="EMBL" id="EOY01595.1"/>
    </source>
</evidence>
<dbReference type="SUPFAM" id="SSF52540">
    <property type="entry name" value="P-loop containing nucleoside triphosphate hydrolases"/>
    <property type="match status" value="1"/>
</dbReference>
<keyword evidence="6" id="KW-1185">Reference proteome</keyword>
<organism evidence="5 6">
    <name type="scientific">Theobroma cacao</name>
    <name type="common">Cacao</name>
    <name type="synonym">Cocoa</name>
    <dbReference type="NCBI Taxonomy" id="3641"/>
    <lineage>
        <taxon>Eukaryota</taxon>
        <taxon>Viridiplantae</taxon>
        <taxon>Streptophyta</taxon>
        <taxon>Embryophyta</taxon>
        <taxon>Tracheophyta</taxon>
        <taxon>Spermatophyta</taxon>
        <taxon>Magnoliopsida</taxon>
        <taxon>eudicotyledons</taxon>
        <taxon>Gunneridae</taxon>
        <taxon>Pentapetalae</taxon>
        <taxon>rosids</taxon>
        <taxon>malvids</taxon>
        <taxon>Malvales</taxon>
        <taxon>Malvaceae</taxon>
        <taxon>Byttnerioideae</taxon>
        <taxon>Theobroma</taxon>
    </lineage>
</organism>
<dbReference type="Gramene" id="EOY01595">
    <property type="protein sequence ID" value="EOY01595"/>
    <property type="gene ID" value="TCM_011448"/>
</dbReference>
<name>A0A061E9C2_THECC</name>
<evidence type="ECO:0000256" key="1">
    <source>
        <dbReference type="ARBA" id="ARBA00005771"/>
    </source>
</evidence>
<dbReference type="HOGENOM" id="CLU_027239_0_1_1"/>
<dbReference type="FunCoup" id="A0A061E9C2">
    <property type="interactions" value="94"/>
</dbReference>
<proteinExistence type="inferred from homology"/>
<evidence type="ECO:0000259" key="4">
    <source>
        <dbReference type="Pfam" id="PF00685"/>
    </source>
</evidence>
<dbReference type="eggNOG" id="KOG1584">
    <property type="taxonomic scope" value="Eukaryota"/>
</dbReference>
<dbReference type="InterPro" id="IPR027417">
    <property type="entry name" value="P-loop_NTPase"/>
</dbReference>
<dbReference type="InterPro" id="IPR000863">
    <property type="entry name" value="Sulfotransferase_dom"/>
</dbReference>
<dbReference type="Pfam" id="PF00685">
    <property type="entry name" value="Sulfotransfer_1"/>
    <property type="match status" value="1"/>
</dbReference>
<dbReference type="InParanoid" id="A0A061E9C2"/>
<dbReference type="OMA" id="MVESCHQ"/>
<reference evidence="5 6" key="1">
    <citation type="journal article" date="2013" name="Genome Biol.">
        <title>The genome sequence of the most widely cultivated cacao type and its use to identify candidate genes regulating pod color.</title>
        <authorList>
            <person name="Motamayor J.C."/>
            <person name="Mockaitis K."/>
            <person name="Schmutz J."/>
            <person name="Haiminen N."/>
            <person name="Iii D.L."/>
            <person name="Cornejo O."/>
            <person name="Findley S.D."/>
            <person name="Zheng P."/>
            <person name="Utro F."/>
            <person name="Royaert S."/>
            <person name="Saski C."/>
            <person name="Jenkins J."/>
            <person name="Podicheti R."/>
            <person name="Zhao M."/>
            <person name="Scheffler B.E."/>
            <person name="Stack J.C."/>
            <person name="Feltus F.A."/>
            <person name="Mustiga G.M."/>
            <person name="Amores F."/>
            <person name="Phillips W."/>
            <person name="Marelli J.P."/>
            <person name="May G.D."/>
            <person name="Shapiro H."/>
            <person name="Ma J."/>
            <person name="Bustamante C.D."/>
            <person name="Schnell R.J."/>
            <person name="Main D."/>
            <person name="Gilbert D."/>
            <person name="Parida L."/>
            <person name="Kuhn D.N."/>
        </authorList>
    </citation>
    <scope>NUCLEOTIDE SEQUENCE [LARGE SCALE GENOMIC DNA]</scope>
    <source>
        <strain evidence="6">cv. Matina 1-6</strain>
    </source>
</reference>
<evidence type="ECO:0000256" key="2">
    <source>
        <dbReference type="ARBA" id="ARBA00022679"/>
    </source>
</evidence>
<dbReference type="EMBL" id="CM001880">
    <property type="protein sequence ID" value="EOY01595.1"/>
    <property type="molecule type" value="Genomic_DNA"/>
</dbReference>
<dbReference type="PANTHER" id="PTHR11783">
    <property type="entry name" value="SULFOTRANSFERASE SULT"/>
    <property type="match status" value="1"/>
</dbReference>
<sequence length="395" mass="45220">MPITESCPLPTDLPPVSLPKYVEEEGRQQQCRQLTSLSPTEKDCHTQASEAITMPAVLNLDPCPLPTDLPPVSLPKYLQEECLTQERRQLIASLPTEKGWVANHLHQYQGFWHTTRQLLAVLTCQNQFQAQDTDILLVTTPKSGTTWLKAIVFALMNRVQYPNPEVKHPLLAENPHVLVPFLELELYIDNRVADFTTFTSPRLFGTHLPLVSLPDSVKNSACKLVYLCRNPKDTFVSLWHFTNKLRTKDMGENSLEETFDKFCRGVCLYGPFWDHVLEYWKESLKKPERVLFLKYEEIKEQPKVQLVRLAQFLGCPFSAQEETNGVVDEILKLCSFDTLSNLEVNKTGKLVSGEEYKAFFRRGEVGDAKNHLTPQMMEKLDQITQDKLHDSGLIF</sequence>
<comment type="similarity">
    <text evidence="1 3">Belongs to the sulfotransferase 1 family.</text>
</comment>
<gene>
    <name evidence="5" type="ORF">TCM_011448</name>
</gene>
<dbReference type="GO" id="GO:0005737">
    <property type="term" value="C:cytoplasm"/>
    <property type="evidence" value="ECO:0000318"/>
    <property type="project" value="GO_Central"/>
</dbReference>